<accession>A0ABT8J6U2</accession>
<proteinExistence type="predicted"/>
<keyword evidence="2" id="KW-1185">Reference proteome</keyword>
<organism evidence="1 2">
    <name type="scientific">Paenibacillus vandeheii</name>
    <dbReference type="NCBI Taxonomy" id="3035917"/>
    <lineage>
        <taxon>Bacteria</taxon>
        <taxon>Bacillati</taxon>
        <taxon>Bacillota</taxon>
        <taxon>Bacilli</taxon>
        <taxon>Bacillales</taxon>
        <taxon>Paenibacillaceae</taxon>
        <taxon>Paenibacillus</taxon>
    </lineage>
</organism>
<protein>
    <submittedName>
        <fullName evidence="1">Uncharacterized protein</fullName>
    </submittedName>
</protein>
<evidence type="ECO:0000313" key="1">
    <source>
        <dbReference type="EMBL" id="MDN4600803.1"/>
    </source>
</evidence>
<comment type="caution">
    <text evidence="1">The sequence shown here is derived from an EMBL/GenBank/DDBJ whole genome shotgun (WGS) entry which is preliminary data.</text>
</comment>
<name>A0ABT8J6U2_9BACL</name>
<gene>
    <name evidence="1" type="ORF">P5G61_06165</name>
</gene>
<dbReference type="Proteomes" id="UP001174205">
    <property type="component" value="Unassembled WGS sequence"/>
</dbReference>
<sequence length="41" mass="4667">MSSEKREYPPERISALNPEMNVAQACSIDEEYSLFDATTSR</sequence>
<reference evidence="1" key="1">
    <citation type="submission" date="2023-03" db="EMBL/GenBank/DDBJ databases">
        <title>MT1 and MT2 Draft Genomes of Novel Species.</title>
        <authorList>
            <person name="Venkateswaran K."/>
        </authorList>
    </citation>
    <scope>NUCLEOTIDE SEQUENCE</scope>
    <source>
        <strain evidence="1">F6_3S_P_1C</strain>
    </source>
</reference>
<dbReference type="EMBL" id="JAROCD010000003">
    <property type="protein sequence ID" value="MDN4600803.1"/>
    <property type="molecule type" value="Genomic_DNA"/>
</dbReference>
<evidence type="ECO:0000313" key="2">
    <source>
        <dbReference type="Proteomes" id="UP001174205"/>
    </source>
</evidence>
<dbReference type="RefSeq" id="WP_301245493.1">
    <property type="nucleotide sequence ID" value="NZ_JAROCD010000003.1"/>
</dbReference>